<evidence type="ECO:0000256" key="1">
    <source>
        <dbReference type="ARBA" id="ARBA00022729"/>
    </source>
</evidence>
<dbReference type="Proteomes" id="UP001595765">
    <property type="component" value="Unassembled WGS sequence"/>
</dbReference>
<dbReference type="InterPro" id="IPR028994">
    <property type="entry name" value="Integrin_alpha_N"/>
</dbReference>
<dbReference type="RefSeq" id="WP_386433063.1">
    <property type="nucleotide sequence ID" value="NZ_JBHSBB010000014.1"/>
</dbReference>
<evidence type="ECO:0000313" key="2">
    <source>
        <dbReference type="EMBL" id="MFC4034344.1"/>
    </source>
</evidence>
<dbReference type="SUPFAM" id="SSF69318">
    <property type="entry name" value="Integrin alpha N-terminal domain"/>
    <property type="match status" value="1"/>
</dbReference>
<sequence>MVAVGDYDGDGHPDLLARVPSGSFYLFKGTGRSGPGTLAAPVRIGTDWNMYDLLG</sequence>
<proteinExistence type="predicted"/>
<accession>A0ABV8HTX1</accession>
<name>A0ABV8HTX1_9ACTN</name>
<gene>
    <name evidence="2" type="ORF">ACFO3J_23115</name>
</gene>
<dbReference type="Pfam" id="PF01839">
    <property type="entry name" value="FG-GAP"/>
    <property type="match status" value="1"/>
</dbReference>
<reference evidence="3" key="1">
    <citation type="journal article" date="2019" name="Int. J. Syst. Evol. Microbiol.">
        <title>The Global Catalogue of Microorganisms (GCM) 10K type strain sequencing project: providing services to taxonomists for standard genome sequencing and annotation.</title>
        <authorList>
            <consortium name="The Broad Institute Genomics Platform"/>
            <consortium name="The Broad Institute Genome Sequencing Center for Infectious Disease"/>
            <person name="Wu L."/>
            <person name="Ma J."/>
        </authorList>
    </citation>
    <scope>NUCLEOTIDE SEQUENCE [LARGE SCALE GENOMIC DNA]</scope>
    <source>
        <strain evidence="3">CGMCC 4.7237</strain>
    </source>
</reference>
<comment type="caution">
    <text evidence="2">The sequence shown here is derived from an EMBL/GenBank/DDBJ whole genome shotgun (WGS) entry which is preliminary data.</text>
</comment>
<evidence type="ECO:0000313" key="3">
    <source>
        <dbReference type="Proteomes" id="UP001595765"/>
    </source>
</evidence>
<keyword evidence="3" id="KW-1185">Reference proteome</keyword>
<dbReference type="EMBL" id="JBHSBB010000014">
    <property type="protein sequence ID" value="MFC4034344.1"/>
    <property type="molecule type" value="Genomic_DNA"/>
</dbReference>
<protein>
    <submittedName>
        <fullName evidence="2">FG-GAP repeat protein</fullName>
    </submittedName>
</protein>
<dbReference type="InterPro" id="IPR013517">
    <property type="entry name" value="FG-GAP"/>
</dbReference>
<organism evidence="2 3">
    <name type="scientific">Streptomyces polygonati</name>
    <dbReference type="NCBI Taxonomy" id="1617087"/>
    <lineage>
        <taxon>Bacteria</taxon>
        <taxon>Bacillati</taxon>
        <taxon>Actinomycetota</taxon>
        <taxon>Actinomycetes</taxon>
        <taxon>Kitasatosporales</taxon>
        <taxon>Streptomycetaceae</taxon>
        <taxon>Streptomyces</taxon>
    </lineage>
</organism>
<keyword evidence="1" id="KW-0732">Signal</keyword>